<evidence type="ECO:0000256" key="2">
    <source>
        <dbReference type="RuleBase" id="RU363015"/>
    </source>
</evidence>
<dbReference type="InterPro" id="IPR031100">
    <property type="entry name" value="LOG_fam"/>
</dbReference>
<dbReference type="GO" id="GO:0016799">
    <property type="term" value="F:hydrolase activity, hydrolyzing N-glycosyl compounds"/>
    <property type="evidence" value="ECO:0007669"/>
    <property type="project" value="TreeGrafter"/>
</dbReference>
<comment type="caution">
    <text evidence="3">The sequence shown here is derived from an EMBL/GenBank/DDBJ whole genome shotgun (WGS) entry which is preliminary data.</text>
</comment>
<organism evidence="3 4">
    <name type="scientific">Streptomyces pilosus</name>
    <dbReference type="NCBI Taxonomy" id="28893"/>
    <lineage>
        <taxon>Bacteria</taxon>
        <taxon>Bacillati</taxon>
        <taxon>Actinomycetota</taxon>
        <taxon>Actinomycetes</taxon>
        <taxon>Kitasatosporales</taxon>
        <taxon>Streptomycetaceae</taxon>
        <taxon>Streptomyces</taxon>
    </lineage>
</organism>
<comment type="catalytic activity">
    <reaction evidence="2">
        <text>9-ribosyl-trans-zeatin 5'-phosphate + H2O = trans-zeatin + D-ribose 5-phosphate</text>
        <dbReference type="Rhea" id="RHEA:48564"/>
        <dbReference type="ChEBI" id="CHEBI:15377"/>
        <dbReference type="ChEBI" id="CHEBI:16522"/>
        <dbReference type="ChEBI" id="CHEBI:78346"/>
        <dbReference type="ChEBI" id="CHEBI:87947"/>
        <dbReference type="EC" id="3.2.2.n1"/>
    </reaction>
</comment>
<keyword evidence="2" id="KW-0203">Cytokinin biosynthesis</keyword>
<dbReference type="PANTHER" id="PTHR31223:SF70">
    <property type="entry name" value="LOG FAMILY PROTEIN YJL055W"/>
    <property type="match status" value="1"/>
</dbReference>
<evidence type="ECO:0000313" key="4">
    <source>
        <dbReference type="Proteomes" id="UP000656732"/>
    </source>
</evidence>
<dbReference type="AlphaFoldDB" id="A0A918C917"/>
<comment type="catalytic activity">
    <reaction evidence="2">
        <text>N(6)-(dimethylallyl)adenosine 5'-phosphate + H2O = N(6)-dimethylallyladenine + D-ribose 5-phosphate</text>
        <dbReference type="Rhea" id="RHEA:48560"/>
        <dbReference type="ChEBI" id="CHEBI:15377"/>
        <dbReference type="ChEBI" id="CHEBI:17660"/>
        <dbReference type="ChEBI" id="CHEBI:57526"/>
        <dbReference type="ChEBI" id="CHEBI:78346"/>
        <dbReference type="EC" id="3.2.2.n1"/>
    </reaction>
</comment>
<dbReference type="GO" id="GO:0005829">
    <property type="term" value="C:cytosol"/>
    <property type="evidence" value="ECO:0007669"/>
    <property type="project" value="TreeGrafter"/>
</dbReference>
<dbReference type="Proteomes" id="UP000656732">
    <property type="component" value="Unassembled WGS sequence"/>
</dbReference>
<evidence type="ECO:0000313" key="3">
    <source>
        <dbReference type="EMBL" id="GGR09613.1"/>
    </source>
</evidence>
<dbReference type="GO" id="GO:0009691">
    <property type="term" value="P:cytokinin biosynthetic process"/>
    <property type="evidence" value="ECO:0007669"/>
    <property type="project" value="UniProtKB-UniRule"/>
</dbReference>
<dbReference type="NCBIfam" id="TIGR00730">
    <property type="entry name" value="Rossman fold protein, TIGR00730 family"/>
    <property type="match status" value="1"/>
</dbReference>
<gene>
    <name evidence="3" type="ORF">GCM10010280_66740</name>
</gene>
<name>A0A918C917_9ACTN</name>
<dbReference type="SUPFAM" id="SSF102405">
    <property type="entry name" value="MCP/YpsA-like"/>
    <property type="match status" value="1"/>
</dbReference>
<dbReference type="Gene3D" id="3.40.50.450">
    <property type="match status" value="1"/>
</dbReference>
<dbReference type="EC" id="3.2.2.n1" evidence="2"/>
<keyword evidence="2" id="KW-0378">Hydrolase</keyword>
<reference evidence="3" key="2">
    <citation type="submission" date="2020-09" db="EMBL/GenBank/DDBJ databases">
        <authorList>
            <person name="Sun Q."/>
            <person name="Ohkuma M."/>
        </authorList>
    </citation>
    <scope>NUCLEOTIDE SEQUENCE</scope>
    <source>
        <strain evidence="3">JCM 4403</strain>
    </source>
</reference>
<dbReference type="PANTHER" id="PTHR31223">
    <property type="entry name" value="LOG FAMILY PROTEIN YJL055W"/>
    <property type="match status" value="1"/>
</dbReference>
<dbReference type="EMBL" id="BMTU01000023">
    <property type="protein sequence ID" value="GGR09613.1"/>
    <property type="molecule type" value="Genomic_DNA"/>
</dbReference>
<accession>A0A918C917</accession>
<reference evidence="3" key="1">
    <citation type="journal article" date="2014" name="Int. J. Syst. Evol. Microbiol.">
        <title>Complete genome sequence of Corynebacterium casei LMG S-19264T (=DSM 44701T), isolated from a smear-ripened cheese.</title>
        <authorList>
            <consortium name="US DOE Joint Genome Institute (JGI-PGF)"/>
            <person name="Walter F."/>
            <person name="Albersmeier A."/>
            <person name="Kalinowski J."/>
            <person name="Ruckert C."/>
        </authorList>
    </citation>
    <scope>NUCLEOTIDE SEQUENCE</scope>
    <source>
        <strain evidence="3">JCM 4403</strain>
    </source>
</reference>
<evidence type="ECO:0000256" key="1">
    <source>
        <dbReference type="ARBA" id="ARBA00006763"/>
    </source>
</evidence>
<dbReference type="Pfam" id="PF03641">
    <property type="entry name" value="Lysine_decarbox"/>
    <property type="match status" value="1"/>
</dbReference>
<keyword evidence="4" id="KW-1185">Reference proteome</keyword>
<sequence>MDTCENPLALGVFCGFSAGPSERYVDTATALGAGLAARGHRLVYGAGGVGLMGAVARGAAGGGAPILGVIPEFLRAKEMGDHLPPQQIVLTKDLLERKRVMIDRADAFVALPGGYGTLDEVLEVVSMAALGQDVGPLVLLDVDDDWWPLLDHVERLGRRGFVRDTGILRLARTPEQALDMVAEAAAARVPVPAGDHQHARAAR</sequence>
<proteinExistence type="inferred from homology"/>
<dbReference type="InterPro" id="IPR005269">
    <property type="entry name" value="LOG"/>
</dbReference>
<comment type="similarity">
    <text evidence="1 2">Belongs to the LOG family.</text>
</comment>
<protein>
    <recommendedName>
        <fullName evidence="2">Cytokinin riboside 5'-monophosphate phosphoribohydrolase</fullName>
        <ecNumber evidence="2">3.2.2.n1</ecNumber>
    </recommendedName>
</protein>